<dbReference type="GO" id="GO:0016020">
    <property type="term" value="C:membrane"/>
    <property type="evidence" value="ECO:0007669"/>
    <property type="project" value="UniProtKB-SubCell"/>
</dbReference>
<dbReference type="InterPro" id="IPR000109">
    <property type="entry name" value="POT_fam"/>
</dbReference>
<dbReference type="OrthoDB" id="8904098at2759"/>
<sequence length="314" mass="34293">MIIVTVEPRDGGLALRAGHGGPSPEPVGCWWTARATPAARAGRCVPAGGRTGNGSFGGLPRASNSQPCSDTMFLNKAAVRTGSSHPWRSCTVTQVEETKQMLRMIPILICTFIPSTMVAQSHTLFIKQGTTLDRTIGSNFKVPPASLYAFVTISMLLSIVIYDRIFVKIMQRVTRNPRGITMLQRMGIGMIFHVLVMTVASRVEKRRLYVARANGLVRNGSGQVLPLTIFTLLPQFMLTGVADALLQIANVEFFYDQAPKSMKSLGSSYMMTSLGIGNFLTTSGVNFFVFLGISQLYVYRAEVSDELNKKNEVG</sequence>
<protein>
    <submittedName>
        <fullName evidence="8">Protein NRT1/ PTR FAMILY 5.2-like</fullName>
    </submittedName>
</protein>
<dbReference type="AlphaFoldDB" id="A0A6J1ITP5"/>
<gene>
    <name evidence="8" type="primary">LOC111479267</name>
</gene>
<dbReference type="Pfam" id="PF00854">
    <property type="entry name" value="PTR2"/>
    <property type="match status" value="1"/>
</dbReference>
<evidence type="ECO:0000313" key="8">
    <source>
        <dbReference type="RefSeq" id="XP_022979585.1"/>
    </source>
</evidence>
<name>A0A6J1ITP5_CUCMA</name>
<feature type="transmembrane region" description="Helical" evidence="6">
    <location>
        <begin position="183"/>
        <end position="203"/>
    </location>
</feature>
<dbReference type="Proteomes" id="UP000504608">
    <property type="component" value="Unplaced"/>
</dbReference>
<dbReference type="PANTHER" id="PTHR11654">
    <property type="entry name" value="OLIGOPEPTIDE TRANSPORTER-RELATED"/>
    <property type="match status" value="1"/>
</dbReference>
<keyword evidence="7" id="KW-1185">Reference proteome</keyword>
<keyword evidence="5 6" id="KW-0472">Membrane</keyword>
<keyword evidence="4 6" id="KW-1133">Transmembrane helix</keyword>
<reference evidence="8" key="1">
    <citation type="submission" date="2025-08" db="UniProtKB">
        <authorList>
            <consortium name="RefSeq"/>
        </authorList>
    </citation>
    <scope>IDENTIFICATION</scope>
    <source>
        <tissue evidence="8">Young leaves</tissue>
    </source>
</reference>
<evidence type="ECO:0000256" key="1">
    <source>
        <dbReference type="ARBA" id="ARBA00004141"/>
    </source>
</evidence>
<dbReference type="RefSeq" id="XP_022979585.1">
    <property type="nucleotide sequence ID" value="XM_023123817.1"/>
</dbReference>
<dbReference type="GeneID" id="111479267"/>
<evidence type="ECO:0000313" key="7">
    <source>
        <dbReference type="Proteomes" id="UP000504608"/>
    </source>
</evidence>
<organism evidence="7 8">
    <name type="scientific">Cucurbita maxima</name>
    <name type="common">Pumpkin</name>
    <name type="synonym">Winter squash</name>
    <dbReference type="NCBI Taxonomy" id="3661"/>
    <lineage>
        <taxon>Eukaryota</taxon>
        <taxon>Viridiplantae</taxon>
        <taxon>Streptophyta</taxon>
        <taxon>Embryophyta</taxon>
        <taxon>Tracheophyta</taxon>
        <taxon>Spermatophyta</taxon>
        <taxon>Magnoliopsida</taxon>
        <taxon>eudicotyledons</taxon>
        <taxon>Gunneridae</taxon>
        <taxon>Pentapetalae</taxon>
        <taxon>rosids</taxon>
        <taxon>fabids</taxon>
        <taxon>Cucurbitales</taxon>
        <taxon>Cucurbitaceae</taxon>
        <taxon>Cucurbiteae</taxon>
        <taxon>Cucurbita</taxon>
    </lineage>
</organism>
<feature type="transmembrane region" description="Helical" evidence="6">
    <location>
        <begin position="104"/>
        <end position="125"/>
    </location>
</feature>
<dbReference type="Gene3D" id="1.20.1250.20">
    <property type="entry name" value="MFS general substrate transporter like domains"/>
    <property type="match status" value="1"/>
</dbReference>
<evidence type="ECO:0000256" key="4">
    <source>
        <dbReference type="ARBA" id="ARBA00022989"/>
    </source>
</evidence>
<evidence type="ECO:0000256" key="5">
    <source>
        <dbReference type="ARBA" id="ARBA00023136"/>
    </source>
</evidence>
<feature type="transmembrane region" description="Helical" evidence="6">
    <location>
        <begin position="145"/>
        <end position="162"/>
    </location>
</feature>
<feature type="transmembrane region" description="Helical" evidence="6">
    <location>
        <begin position="223"/>
        <end position="248"/>
    </location>
</feature>
<accession>A0A6J1ITP5</accession>
<evidence type="ECO:0000256" key="2">
    <source>
        <dbReference type="ARBA" id="ARBA00005982"/>
    </source>
</evidence>
<comment type="similarity">
    <text evidence="2">Belongs to the major facilitator superfamily. Proton-dependent oligopeptide transporter (POT/PTR) (TC 2.A.17) family.</text>
</comment>
<comment type="subcellular location">
    <subcellularLocation>
        <location evidence="1">Membrane</location>
        <topology evidence="1">Multi-pass membrane protein</topology>
    </subcellularLocation>
</comment>
<dbReference type="KEGG" id="cmax:111479267"/>
<dbReference type="GO" id="GO:0022857">
    <property type="term" value="F:transmembrane transporter activity"/>
    <property type="evidence" value="ECO:0007669"/>
    <property type="project" value="InterPro"/>
</dbReference>
<evidence type="ECO:0000256" key="3">
    <source>
        <dbReference type="ARBA" id="ARBA00022692"/>
    </source>
</evidence>
<evidence type="ECO:0000256" key="6">
    <source>
        <dbReference type="SAM" id="Phobius"/>
    </source>
</evidence>
<keyword evidence="3 6" id="KW-0812">Transmembrane</keyword>
<proteinExistence type="inferred from homology"/>
<dbReference type="InterPro" id="IPR036259">
    <property type="entry name" value="MFS_trans_sf"/>
</dbReference>
<feature type="transmembrane region" description="Helical" evidence="6">
    <location>
        <begin position="269"/>
        <end position="293"/>
    </location>
</feature>